<evidence type="ECO:0000313" key="1">
    <source>
        <dbReference type="EMBL" id="CEM48865.1"/>
    </source>
</evidence>
<dbReference type="VEuPathDB" id="CryptoDB:Cvel_9065"/>
<name>A0A0G4HWL0_9ALVE</name>
<gene>
    <name evidence="1" type="ORF">Cvel_9065</name>
</gene>
<proteinExistence type="predicted"/>
<accession>A0A0G4HWL0</accession>
<protein>
    <submittedName>
        <fullName evidence="1">Uncharacterized protein</fullName>
    </submittedName>
</protein>
<dbReference type="EMBL" id="CDMZ01004171">
    <property type="protein sequence ID" value="CEM48865.1"/>
    <property type="molecule type" value="Genomic_DNA"/>
</dbReference>
<organism evidence="1">
    <name type="scientific">Chromera velia CCMP2878</name>
    <dbReference type="NCBI Taxonomy" id="1169474"/>
    <lineage>
        <taxon>Eukaryota</taxon>
        <taxon>Sar</taxon>
        <taxon>Alveolata</taxon>
        <taxon>Colpodellida</taxon>
        <taxon>Chromeraceae</taxon>
        <taxon>Chromera</taxon>
    </lineage>
</organism>
<reference evidence="1" key="1">
    <citation type="submission" date="2014-11" db="EMBL/GenBank/DDBJ databases">
        <authorList>
            <person name="Otto D Thomas"/>
            <person name="Naeem Raeece"/>
        </authorList>
    </citation>
    <scope>NUCLEOTIDE SEQUENCE</scope>
</reference>
<dbReference type="PhylomeDB" id="A0A0G4HWL0"/>
<dbReference type="AlphaFoldDB" id="A0A0G4HWL0"/>
<sequence length="173" mass="20039">MNVRKRTDGQCGGSVEDLAGNVRGSIEDAVRRVRTTGRFEMPADNSQVPAAAGASLYPPKPHDFNWVNELNSIEGFDLWRREFLKFVKFQLKAKFILDDDEKKELWILALLRAFKKFDDLKDSTLTIKEQEQKFGENLFAAVAATILDPKESKRRQFEERYIAMKRERGDDFF</sequence>